<gene>
    <name evidence="8" type="ORF">EJC50_04410</name>
</gene>
<dbReference type="InterPro" id="IPR051313">
    <property type="entry name" value="Bact_iron-sidero_bind"/>
</dbReference>
<dbReference type="InterPro" id="IPR002491">
    <property type="entry name" value="ABC_transptr_periplasmic_BD"/>
</dbReference>
<evidence type="ECO:0000256" key="2">
    <source>
        <dbReference type="ARBA" id="ARBA00008814"/>
    </source>
</evidence>
<feature type="chain" id="PRO_5038481649" evidence="6">
    <location>
        <begin position="22"/>
        <end position="375"/>
    </location>
</feature>
<keyword evidence="4 6" id="KW-0732">Signal</keyword>
<dbReference type="PROSITE" id="PS51257">
    <property type="entry name" value="PROKAR_LIPOPROTEIN"/>
    <property type="match status" value="1"/>
</dbReference>
<dbReference type="KEGG" id="palb:EJC50_04410"/>
<feature type="domain" description="Fe/B12 periplasmic-binding" evidence="7">
    <location>
        <begin position="96"/>
        <end position="373"/>
    </location>
</feature>
<feature type="signal peptide" evidence="6">
    <location>
        <begin position="1"/>
        <end position="21"/>
    </location>
</feature>
<organism evidence="8 9">
    <name type="scientific">Paenibacillus albus</name>
    <dbReference type="NCBI Taxonomy" id="2495582"/>
    <lineage>
        <taxon>Bacteria</taxon>
        <taxon>Bacillati</taxon>
        <taxon>Bacillota</taxon>
        <taxon>Bacilli</taxon>
        <taxon>Bacillales</taxon>
        <taxon>Paenibacillaceae</taxon>
        <taxon>Paenibacillus</taxon>
    </lineage>
</organism>
<proteinExistence type="inferred from homology"/>
<evidence type="ECO:0000256" key="3">
    <source>
        <dbReference type="ARBA" id="ARBA00022448"/>
    </source>
</evidence>
<dbReference type="CDD" id="cd01146">
    <property type="entry name" value="FhuD"/>
    <property type="match status" value="1"/>
</dbReference>
<comment type="subcellular location">
    <subcellularLocation>
        <location evidence="1">Cell envelope</location>
    </subcellularLocation>
</comment>
<name>A0A3S8ZZR3_9BACL</name>
<feature type="region of interest" description="Disordered" evidence="5">
    <location>
        <begin position="33"/>
        <end position="68"/>
    </location>
</feature>
<evidence type="ECO:0000259" key="7">
    <source>
        <dbReference type="PROSITE" id="PS50983"/>
    </source>
</evidence>
<dbReference type="AlphaFoldDB" id="A0A3S8ZZR3"/>
<evidence type="ECO:0000256" key="1">
    <source>
        <dbReference type="ARBA" id="ARBA00004196"/>
    </source>
</evidence>
<comment type="similarity">
    <text evidence="2">Belongs to the bacterial solute-binding protein 8 family.</text>
</comment>
<dbReference type="EMBL" id="CP034437">
    <property type="protein sequence ID" value="AZN38991.1"/>
    <property type="molecule type" value="Genomic_DNA"/>
</dbReference>
<dbReference type="Proteomes" id="UP000272528">
    <property type="component" value="Chromosome"/>
</dbReference>
<dbReference type="Gene3D" id="3.40.50.1980">
    <property type="entry name" value="Nitrogenase molybdenum iron protein domain"/>
    <property type="match status" value="2"/>
</dbReference>
<dbReference type="PROSITE" id="PS50983">
    <property type="entry name" value="FE_B12_PBP"/>
    <property type="match status" value="1"/>
</dbReference>
<dbReference type="OrthoDB" id="1846031at2"/>
<dbReference type="PANTHER" id="PTHR30532">
    <property type="entry name" value="IRON III DICITRATE-BINDING PERIPLASMIC PROTEIN"/>
    <property type="match status" value="1"/>
</dbReference>
<dbReference type="GO" id="GO:1901678">
    <property type="term" value="P:iron coordination entity transport"/>
    <property type="evidence" value="ECO:0007669"/>
    <property type="project" value="UniProtKB-ARBA"/>
</dbReference>
<dbReference type="RefSeq" id="WP_126012849.1">
    <property type="nucleotide sequence ID" value="NZ_CP034437.1"/>
</dbReference>
<reference evidence="9" key="1">
    <citation type="submission" date="2018-12" db="EMBL/GenBank/DDBJ databases">
        <title>Genome sequence of Peanibacillus sp.</title>
        <authorList>
            <person name="Subramani G."/>
            <person name="Srinivasan S."/>
            <person name="Kim M.K."/>
        </authorList>
    </citation>
    <scope>NUCLEOTIDE SEQUENCE [LARGE SCALE GENOMIC DNA]</scope>
    <source>
        <strain evidence="9">18JY67-1</strain>
    </source>
</reference>
<dbReference type="SUPFAM" id="SSF53807">
    <property type="entry name" value="Helical backbone' metal receptor"/>
    <property type="match status" value="1"/>
</dbReference>
<accession>A0A3S8ZZR3</accession>
<sequence length="375" mass="39848">MKSKRKIALSTLLTSLTLMLALSGCGGKDNNDNNTANASSTNTNAAANTSATNTNATNAATNTAATETNASQEAVTYPLTIKHAFGETVLEKKPERVATISWANQDVALALGVVPVGFSAANYGVQDGSGLLPWTKKKLDELGAKSPNIFQDTDGLDFEAISDAKPDVILAAYSGLTKEDYATLSKIAPVIAYQKAPWVTSWREMIKFDAMGMGMEAEGEQLIKDTENVIKEKASAYPDIQGKNALFAFFSPDDLSKVSVYAPGDPRADFLIDLGMKYSPDVLNKVSGDSFYLELSAENADVLNSTDYIVTYGDEALLKKLQADPLLGKVPAIAKGAVVLIPDNTPLAAAGNPNPLSISYTLDDYLKLIGEAAKK</sequence>
<evidence type="ECO:0000313" key="9">
    <source>
        <dbReference type="Proteomes" id="UP000272528"/>
    </source>
</evidence>
<evidence type="ECO:0000256" key="6">
    <source>
        <dbReference type="SAM" id="SignalP"/>
    </source>
</evidence>
<evidence type="ECO:0000256" key="5">
    <source>
        <dbReference type="SAM" id="MobiDB-lite"/>
    </source>
</evidence>
<evidence type="ECO:0000256" key="4">
    <source>
        <dbReference type="ARBA" id="ARBA00022729"/>
    </source>
</evidence>
<protein>
    <submittedName>
        <fullName evidence="8">Iron-siderophore ABC transporter substrate-binding protein</fullName>
    </submittedName>
</protein>
<keyword evidence="3" id="KW-0813">Transport</keyword>
<dbReference type="Pfam" id="PF01497">
    <property type="entry name" value="Peripla_BP_2"/>
    <property type="match status" value="1"/>
</dbReference>
<dbReference type="PANTHER" id="PTHR30532:SF24">
    <property type="entry name" value="FERRIC ENTEROBACTIN-BINDING PERIPLASMIC PROTEIN FEPB"/>
    <property type="match status" value="1"/>
</dbReference>
<keyword evidence="9" id="KW-1185">Reference proteome</keyword>
<dbReference type="GO" id="GO:0030288">
    <property type="term" value="C:outer membrane-bounded periplasmic space"/>
    <property type="evidence" value="ECO:0007669"/>
    <property type="project" value="TreeGrafter"/>
</dbReference>
<evidence type="ECO:0000313" key="8">
    <source>
        <dbReference type="EMBL" id="AZN38991.1"/>
    </source>
</evidence>